<dbReference type="Proteomes" id="UP001165685">
    <property type="component" value="Unassembled WGS sequence"/>
</dbReference>
<organism evidence="1 2">
    <name type="scientific">Nocardiopsis suaedae</name>
    <dbReference type="NCBI Taxonomy" id="3018444"/>
    <lineage>
        <taxon>Bacteria</taxon>
        <taxon>Bacillati</taxon>
        <taxon>Actinomycetota</taxon>
        <taxon>Actinomycetes</taxon>
        <taxon>Streptosporangiales</taxon>
        <taxon>Nocardiopsidaceae</taxon>
        <taxon>Nocardiopsis</taxon>
    </lineage>
</organism>
<evidence type="ECO:0000313" key="1">
    <source>
        <dbReference type="EMBL" id="MDA2808641.1"/>
    </source>
</evidence>
<proteinExistence type="predicted"/>
<keyword evidence="2" id="KW-1185">Reference proteome</keyword>
<gene>
    <name evidence="1" type="ORF">O4U47_29315</name>
</gene>
<dbReference type="Pfam" id="PF20120">
    <property type="entry name" value="DUF6510"/>
    <property type="match status" value="1"/>
</dbReference>
<dbReference type="InterPro" id="IPR045423">
    <property type="entry name" value="DUF6510"/>
</dbReference>
<name>A0ABT4TW64_9ACTN</name>
<comment type="caution">
    <text evidence="1">The sequence shown here is derived from an EMBL/GenBank/DDBJ whole genome shotgun (WGS) entry which is preliminary data.</text>
</comment>
<dbReference type="RefSeq" id="WP_270681228.1">
    <property type="nucleotide sequence ID" value="NZ_JAQFWP010000095.1"/>
</dbReference>
<reference evidence="1" key="1">
    <citation type="submission" date="2023-01" db="EMBL/GenBank/DDBJ databases">
        <title>Draft genome sequence of Nocardiopsis sp. LSu2-4 isolated from halophytes.</title>
        <authorList>
            <person name="Duangmal K."/>
            <person name="Chantavorakit T."/>
        </authorList>
    </citation>
    <scope>NUCLEOTIDE SEQUENCE</scope>
    <source>
        <strain evidence="1">LSu2-4</strain>
    </source>
</reference>
<protein>
    <submittedName>
        <fullName evidence="1">DUF6510 family protein</fullName>
    </submittedName>
</protein>
<dbReference type="EMBL" id="JAQFWP010000095">
    <property type="protein sequence ID" value="MDA2808641.1"/>
    <property type="molecule type" value="Genomic_DNA"/>
</dbReference>
<accession>A0ABT4TW64</accession>
<evidence type="ECO:0000313" key="2">
    <source>
        <dbReference type="Proteomes" id="UP001165685"/>
    </source>
</evidence>
<sequence length="86" mass="9307">MTEYLDANALAGALSEVFSVDLTSSWRRCSVCGHTGAFAELHVYTDCPGQVARCPSCQTVVLRLVRSGDTLWLDLGGTGCLRVELR</sequence>